<dbReference type="InterPro" id="IPR051213">
    <property type="entry name" value="START_lipid_transfer"/>
</dbReference>
<keyword evidence="3" id="KW-1185">Reference proteome</keyword>
<dbReference type="InterPro" id="IPR023393">
    <property type="entry name" value="START-like_dom_sf"/>
</dbReference>
<accession>A0A7G2CKC5</accession>
<proteinExistence type="predicted"/>
<dbReference type="PANTHER" id="PTHR19308">
    <property type="entry name" value="PHOSPHATIDYLCHOLINE TRANSFER PROTEIN"/>
    <property type="match status" value="1"/>
</dbReference>
<reference evidence="2 3" key="1">
    <citation type="submission" date="2020-08" db="EMBL/GenBank/DDBJ databases">
        <authorList>
            <person name="Newling K."/>
            <person name="Davey J."/>
            <person name="Forrester S."/>
        </authorList>
    </citation>
    <scope>NUCLEOTIDE SEQUENCE [LARGE SCALE GENOMIC DNA]</scope>
    <source>
        <strain evidence="3">Crithidia deanei Carvalho (ATCC PRA-265)</strain>
    </source>
</reference>
<evidence type="ECO:0000256" key="1">
    <source>
        <dbReference type="SAM" id="MobiDB-lite"/>
    </source>
</evidence>
<feature type="compositionally biased region" description="Low complexity" evidence="1">
    <location>
        <begin position="28"/>
        <end position="44"/>
    </location>
</feature>
<feature type="compositionally biased region" description="Polar residues" evidence="1">
    <location>
        <begin position="45"/>
        <end position="61"/>
    </location>
</feature>
<dbReference type="EMBL" id="LR877159">
    <property type="protein sequence ID" value="CAD2219835.1"/>
    <property type="molecule type" value="Genomic_DNA"/>
</dbReference>
<feature type="compositionally biased region" description="Basic and acidic residues" evidence="1">
    <location>
        <begin position="185"/>
        <end position="201"/>
    </location>
</feature>
<name>A0A7G2CKC5_9TRYP</name>
<dbReference type="VEuPathDB" id="TriTrypDB:ADEAN_000734800"/>
<feature type="region of interest" description="Disordered" evidence="1">
    <location>
        <begin position="362"/>
        <end position="406"/>
    </location>
</feature>
<evidence type="ECO:0000313" key="2">
    <source>
        <dbReference type="EMBL" id="CAD2219835.1"/>
    </source>
</evidence>
<dbReference type="PANTHER" id="PTHR19308:SF14">
    <property type="entry name" value="START DOMAIN-CONTAINING PROTEIN"/>
    <property type="match status" value="1"/>
</dbReference>
<gene>
    <name evidence="2" type="ORF">ADEAN_000734800</name>
</gene>
<dbReference type="Proteomes" id="UP000515908">
    <property type="component" value="Chromosome 15"/>
</dbReference>
<dbReference type="AlphaFoldDB" id="A0A7G2CKC5"/>
<protein>
    <recommendedName>
        <fullName evidence="4">START domain-containing protein</fullName>
    </recommendedName>
</protein>
<feature type="compositionally biased region" description="Basic and acidic residues" evidence="1">
    <location>
        <begin position="376"/>
        <end position="387"/>
    </location>
</feature>
<evidence type="ECO:0008006" key="4">
    <source>
        <dbReference type="Google" id="ProtNLM"/>
    </source>
</evidence>
<feature type="region of interest" description="Disordered" evidence="1">
    <location>
        <begin position="1"/>
        <end position="73"/>
    </location>
</feature>
<organism evidence="2 3">
    <name type="scientific">Angomonas deanei</name>
    <dbReference type="NCBI Taxonomy" id="59799"/>
    <lineage>
        <taxon>Eukaryota</taxon>
        <taxon>Discoba</taxon>
        <taxon>Euglenozoa</taxon>
        <taxon>Kinetoplastea</taxon>
        <taxon>Metakinetoplastina</taxon>
        <taxon>Trypanosomatida</taxon>
        <taxon>Trypanosomatidae</taxon>
        <taxon>Strigomonadinae</taxon>
        <taxon>Angomonas</taxon>
    </lineage>
</organism>
<dbReference type="Gene3D" id="3.30.530.20">
    <property type="match status" value="1"/>
</dbReference>
<dbReference type="SUPFAM" id="SSF55961">
    <property type="entry name" value="Bet v1-like"/>
    <property type="match status" value="1"/>
</dbReference>
<sequence>MAYLLKPRGTTGRGGNTSTTSHAAEGGPSPNSSATSSSLPTNVSPRTFLQSMTSFMGSTGTKPERKAPPTNAVDKAKLDSALYQYAVDFEEVDRILRDPLPQSTYYRPPPGSTANSDLSLSYRKLASDPEGGVELFSAPVEQCPIHMMRAVAIMPCASEDVLSYMDGERRVKWDTLIEQSRVIRELHPDRDGEERSSELRTARQPPPPSAGAVPFSFQRGQRRVALHYLGVRSPVAFVQRRDLEMVVAEEVRQDGTAYMKAFSAPLGYAMPLDPEQSRYVRAVLFLSAVVARPVQPSATDATVLVDGRPIPPRLRGARSLCAVEYLGLLHPMGMIPPVIVNMVITAQVDTLRRLQLHMLSEEGKKAQRKASSTSDQTKDHASEKDDMLTDATQHADTTDSPKPKRVNAVTSFLTRSRQLLNGSHL</sequence>
<evidence type="ECO:0000313" key="3">
    <source>
        <dbReference type="Proteomes" id="UP000515908"/>
    </source>
</evidence>
<feature type="region of interest" description="Disordered" evidence="1">
    <location>
        <begin position="185"/>
        <end position="214"/>
    </location>
</feature>